<keyword evidence="3" id="KW-1185">Reference proteome</keyword>
<evidence type="ECO:0000313" key="2">
    <source>
        <dbReference type="EMBL" id="SEI42583.1"/>
    </source>
</evidence>
<feature type="transmembrane region" description="Helical" evidence="1">
    <location>
        <begin position="54"/>
        <end position="73"/>
    </location>
</feature>
<feature type="transmembrane region" description="Helical" evidence="1">
    <location>
        <begin position="33"/>
        <end position="48"/>
    </location>
</feature>
<keyword evidence="1" id="KW-1133">Transmembrane helix</keyword>
<keyword evidence="1" id="KW-0472">Membrane</keyword>
<dbReference type="Proteomes" id="UP000199420">
    <property type="component" value="Unassembled WGS sequence"/>
</dbReference>
<sequence>MSGLIDALQWPAMAITLVAAWLVGSLSRRRRTWGFWCFVLSNVLWVAWGWHDHAWALIGLQAGLFISNLRGVLKNDDGPATDRAA</sequence>
<name>A0A1H6QFW5_9GAMM</name>
<organism evidence="2 3">
    <name type="scientific">Frateuria terrea</name>
    <dbReference type="NCBI Taxonomy" id="529704"/>
    <lineage>
        <taxon>Bacteria</taxon>
        <taxon>Pseudomonadati</taxon>
        <taxon>Pseudomonadota</taxon>
        <taxon>Gammaproteobacteria</taxon>
        <taxon>Lysobacterales</taxon>
        <taxon>Rhodanobacteraceae</taxon>
        <taxon>Frateuria</taxon>
    </lineage>
</organism>
<accession>A0A1H6QFW5</accession>
<dbReference type="RefSeq" id="WP_175483644.1">
    <property type="nucleotide sequence ID" value="NZ_FNYC01000001.1"/>
</dbReference>
<keyword evidence="1" id="KW-0812">Transmembrane</keyword>
<evidence type="ECO:0000256" key="1">
    <source>
        <dbReference type="SAM" id="Phobius"/>
    </source>
</evidence>
<proteinExistence type="predicted"/>
<protein>
    <submittedName>
        <fullName evidence="2">Uncharacterized protein</fullName>
    </submittedName>
</protein>
<evidence type="ECO:0000313" key="3">
    <source>
        <dbReference type="Proteomes" id="UP000199420"/>
    </source>
</evidence>
<feature type="transmembrane region" description="Helical" evidence="1">
    <location>
        <begin position="7"/>
        <end position="26"/>
    </location>
</feature>
<dbReference type="EMBL" id="FNYC01000001">
    <property type="protein sequence ID" value="SEI42583.1"/>
    <property type="molecule type" value="Genomic_DNA"/>
</dbReference>
<reference evidence="2 3" key="1">
    <citation type="submission" date="2016-10" db="EMBL/GenBank/DDBJ databases">
        <authorList>
            <person name="de Groot N.N."/>
        </authorList>
    </citation>
    <scope>NUCLEOTIDE SEQUENCE [LARGE SCALE GENOMIC DNA]</scope>
    <source>
        <strain evidence="2 3">DSM 26515</strain>
    </source>
</reference>
<dbReference type="AlphaFoldDB" id="A0A1H6QFW5"/>
<gene>
    <name evidence="2" type="ORF">SAMN04487997_0581</name>
</gene>